<evidence type="ECO:0000313" key="3">
    <source>
        <dbReference type="Proteomes" id="UP001166251"/>
    </source>
</evidence>
<organism evidence="2 3">
    <name type="scientific">Neiella holothuriorum</name>
    <dbReference type="NCBI Taxonomy" id="2870530"/>
    <lineage>
        <taxon>Bacteria</taxon>
        <taxon>Pseudomonadati</taxon>
        <taxon>Pseudomonadota</taxon>
        <taxon>Gammaproteobacteria</taxon>
        <taxon>Alteromonadales</taxon>
        <taxon>Echinimonadaceae</taxon>
        <taxon>Neiella</taxon>
    </lineage>
</organism>
<dbReference type="PANTHER" id="PTHR15887:SF1">
    <property type="entry name" value="TRANSMEMBRANE PROTEIN 69"/>
    <property type="match status" value="1"/>
</dbReference>
<dbReference type="EMBL" id="JAHZSS010000014">
    <property type="protein sequence ID" value="MBW8191773.1"/>
    <property type="molecule type" value="Genomic_DNA"/>
</dbReference>
<reference evidence="2" key="1">
    <citation type="submission" date="2021-07" db="EMBL/GenBank/DDBJ databases">
        <title>Neiella marina sp. nov., isolated from the intestinal content of sea cucumber Apostichopus japonicus.</title>
        <authorList>
            <person name="Bai X."/>
        </authorList>
    </citation>
    <scope>NUCLEOTIDE SEQUENCE</scope>
    <source>
        <strain evidence="2">126</strain>
    </source>
</reference>
<evidence type="ECO:0000313" key="2">
    <source>
        <dbReference type="EMBL" id="MBW8191773.1"/>
    </source>
</evidence>
<feature type="transmembrane region" description="Helical" evidence="1">
    <location>
        <begin position="90"/>
        <end position="120"/>
    </location>
</feature>
<dbReference type="InterPro" id="IPR021836">
    <property type="entry name" value="DUF3429"/>
</dbReference>
<dbReference type="Proteomes" id="UP001166251">
    <property type="component" value="Unassembled WGS sequence"/>
</dbReference>
<dbReference type="Pfam" id="PF11911">
    <property type="entry name" value="DUF3429"/>
    <property type="match status" value="1"/>
</dbReference>
<evidence type="ECO:0000256" key="1">
    <source>
        <dbReference type="SAM" id="Phobius"/>
    </source>
</evidence>
<feature type="transmembrane region" description="Helical" evidence="1">
    <location>
        <begin position="25"/>
        <end position="46"/>
    </location>
</feature>
<gene>
    <name evidence="2" type="ORF">K0504_12070</name>
</gene>
<dbReference type="InterPro" id="IPR036259">
    <property type="entry name" value="MFS_trans_sf"/>
</dbReference>
<name>A0ABS7EHF5_9GAMM</name>
<comment type="caution">
    <text evidence="2">The sequence shown here is derived from an EMBL/GenBank/DDBJ whole genome shotgun (WGS) entry which is preliminary data.</text>
</comment>
<dbReference type="SUPFAM" id="SSF103473">
    <property type="entry name" value="MFS general substrate transporter"/>
    <property type="match status" value="1"/>
</dbReference>
<protein>
    <submittedName>
        <fullName evidence="2">DUF3429 domain-containing protein</fullName>
    </submittedName>
</protein>
<sequence length="160" mass="17428">MANQQSVNARSARHLNEHRQISEQLAYAGAIPFVMLTAALFIPNQFVPASESQLQQALMLYGLIVVNFVAGSVWGRAIDNPERHHRGNGQIFAIVVSLISWFAFALPAHAALLVLACLFVNLRLHEAFGMSGEDGAEWYGKARSRLTVLASAVQCLAAVN</sequence>
<accession>A0ABS7EHF5</accession>
<proteinExistence type="predicted"/>
<keyword evidence="1" id="KW-1133">Transmembrane helix</keyword>
<keyword evidence="1" id="KW-0472">Membrane</keyword>
<dbReference type="PANTHER" id="PTHR15887">
    <property type="entry name" value="TRANSMEMBRANE PROTEIN 69"/>
    <property type="match status" value="1"/>
</dbReference>
<keyword evidence="3" id="KW-1185">Reference proteome</keyword>
<keyword evidence="1" id="KW-0812">Transmembrane</keyword>
<feature type="transmembrane region" description="Helical" evidence="1">
    <location>
        <begin position="58"/>
        <end position="78"/>
    </location>
</feature>
<dbReference type="RefSeq" id="WP_220104449.1">
    <property type="nucleotide sequence ID" value="NZ_JAHZSS010000014.1"/>
</dbReference>